<feature type="compositionally biased region" description="Basic residues" evidence="3">
    <location>
        <begin position="15"/>
        <end position="25"/>
    </location>
</feature>
<evidence type="ECO:0000313" key="4">
    <source>
        <dbReference type="EMBL" id="KAG7341655.1"/>
    </source>
</evidence>
<evidence type="ECO:0000256" key="2">
    <source>
        <dbReference type="ARBA" id="ARBA00022490"/>
    </source>
</evidence>
<feature type="compositionally biased region" description="Basic and acidic residues" evidence="3">
    <location>
        <begin position="32"/>
        <end position="53"/>
    </location>
</feature>
<dbReference type="EMBL" id="JAGRRH010000026">
    <property type="protein sequence ID" value="KAG7341655.1"/>
    <property type="molecule type" value="Genomic_DNA"/>
</dbReference>
<dbReference type="GO" id="GO:0005856">
    <property type="term" value="C:cytoskeleton"/>
    <property type="evidence" value="ECO:0007669"/>
    <property type="project" value="TreeGrafter"/>
</dbReference>
<gene>
    <name evidence="4" type="ORF">IV203_023608</name>
</gene>
<dbReference type="GO" id="GO:0007015">
    <property type="term" value="P:actin filament organization"/>
    <property type="evidence" value="ECO:0007669"/>
    <property type="project" value="TreeGrafter"/>
</dbReference>
<feature type="compositionally biased region" description="Basic and acidic residues" evidence="3">
    <location>
        <begin position="71"/>
        <end position="89"/>
    </location>
</feature>
<comment type="subcellular location">
    <subcellularLocation>
        <location evidence="1">Cytoplasm</location>
    </subcellularLocation>
</comment>
<feature type="region of interest" description="Disordered" evidence="3">
    <location>
        <begin position="71"/>
        <end position="187"/>
    </location>
</feature>
<organism evidence="4 5">
    <name type="scientific">Nitzschia inconspicua</name>
    <dbReference type="NCBI Taxonomy" id="303405"/>
    <lineage>
        <taxon>Eukaryota</taxon>
        <taxon>Sar</taxon>
        <taxon>Stramenopiles</taxon>
        <taxon>Ochrophyta</taxon>
        <taxon>Bacillariophyta</taxon>
        <taxon>Bacillariophyceae</taxon>
        <taxon>Bacillariophycidae</taxon>
        <taxon>Bacillariales</taxon>
        <taxon>Bacillariaceae</taxon>
        <taxon>Nitzschia</taxon>
    </lineage>
</organism>
<dbReference type="GO" id="GO:0005737">
    <property type="term" value="C:cytoplasm"/>
    <property type="evidence" value="ECO:0007669"/>
    <property type="project" value="UniProtKB-SubCell"/>
</dbReference>
<accession>A0A9K3KEI7</accession>
<protein>
    <submittedName>
        <fullName evidence="4">Uncharacterized protein</fullName>
    </submittedName>
</protein>
<dbReference type="AlphaFoldDB" id="A0A9K3KEI7"/>
<feature type="compositionally biased region" description="Low complexity" evidence="3">
    <location>
        <begin position="221"/>
        <end position="232"/>
    </location>
</feature>
<dbReference type="GO" id="GO:0005523">
    <property type="term" value="F:tropomyosin binding"/>
    <property type="evidence" value="ECO:0007669"/>
    <property type="project" value="InterPro"/>
</dbReference>
<proteinExistence type="predicted"/>
<name>A0A9K3KEI7_9STRA</name>
<dbReference type="GO" id="GO:0051694">
    <property type="term" value="P:pointed-end actin filament capping"/>
    <property type="evidence" value="ECO:0007669"/>
    <property type="project" value="InterPro"/>
</dbReference>
<keyword evidence="2" id="KW-0963">Cytoplasm</keyword>
<dbReference type="PANTHER" id="PTHR10901">
    <property type="entry name" value="TROPOMODULIN"/>
    <property type="match status" value="1"/>
</dbReference>
<keyword evidence="5" id="KW-1185">Reference proteome</keyword>
<evidence type="ECO:0000313" key="5">
    <source>
        <dbReference type="Proteomes" id="UP000693970"/>
    </source>
</evidence>
<comment type="caution">
    <text evidence="4">The sequence shown here is derived from an EMBL/GenBank/DDBJ whole genome shotgun (WGS) entry which is preliminary data.</text>
</comment>
<feature type="compositionally biased region" description="Basic residues" evidence="3">
    <location>
        <begin position="164"/>
        <end position="176"/>
    </location>
</feature>
<reference evidence="4" key="1">
    <citation type="journal article" date="2021" name="Sci. Rep.">
        <title>Diploid genomic architecture of Nitzschia inconspicua, an elite biomass production diatom.</title>
        <authorList>
            <person name="Oliver A."/>
            <person name="Podell S."/>
            <person name="Pinowska A."/>
            <person name="Traller J.C."/>
            <person name="Smith S.R."/>
            <person name="McClure R."/>
            <person name="Beliaev A."/>
            <person name="Bohutskyi P."/>
            <person name="Hill E.A."/>
            <person name="Rabines A."/>
            <person name="Zheng H."/>
            <person name="Allen L.Z."/>
            <person name="Kuo A."/>
            <person name="Grigoriev I.V."/>
            <person name="Allen A.E."/>
            <person name="Hazlebeck D."/>
            <person name="Allen E.E."/>
        </authorList>
    </citation>
    <scope>NUCLEOTIDE SEQUENCE</scope>
    <source>
        <strain evidence="4">Hildebrandi</strain>
    </source>
</reference>
<feature type="compositionally biased region" description="Polar residues" evidence="3">
    <location>
        <begin position="122"/>
        <end position="141"/>
    </location>
</feature>
<dbReference type="Proteomes" id="UP000693970">
    <property type="component" value="Unassembled WGS sequence"/>
</dbReference>
<evidence type="ECO:0000256" key="1">
    <source>
        <dbReference type="ARBA" id="ARBA00004496"/>
    </source>
</evidence>
<dbReference type="OrthoDB" id="427001at2759"/>
<feature type="region of interest" description="Disordered" evidence="3">
    <location>
        <begin position="221"/>
        <end position="245"/>
    </location>
</feature>
<sequence>MARDHLDGDSNYAVIKKKSSKKKKNTNNASDGSRHDDISNHEDSKRGTAVIDKRKRVEELAKLCLQLEQAREHVKQQKQRLLEVREEGKARKKKKKKKAESAIDSSIMAESERDISPKKSKNNSVTEQLGENLSLTKSPSRASGKRISLKGYLEETSSPESIKKKEKKGKKGRRKDGTKSLSGLDDSFSSIPGSVVGPCSNRSLSPMSLNPNKGSVRSIIQSANSSASSLKSPITPSESRNKKPFRHPVPSAFHSSFNNFNVDRSTDSRPVHQLAGISPASITTKLPSPSGGIFPPLPIPMRPPTAGQRRAKLTTAVEEEYGSPTSAENETKSVKSKSKALQAFFEQAATPVNKHKPLNIAVTPRTLKKGFLKMNIASPDLDSKPKVTPPKRFFDGTSLTEDKAQAYIESAMKVIQDQAHRAEVEALVRRIDKAGGFPTTRRLSMRDNELVGRMVMAIRNDPGIISIEVTPEAFGTISSTLLDQFIQALRINLHLKSLTFSGVELGNDFLYAFADSMESNFVLEEVNLSRNLFTNAGLAEFCQTVATSNSTCKVLNLENQTTPISNASEYFVLEAFQQNKSLQDVKLDFQSDEAAAKLQEIISHNKERKLPRFDVDKKLMDVLRYEAERAEELWNEQNEEQVVLEVTDSDWNILYELSVLFDKRKLKTQIQEASEDFVPSTKRTNGDGMSKDEKKEFLFGAFKKNLEGSVACFNSDGSFLTPDFIAKHFKEDKEEDTLTFDFHGQWKLFKRFPIHDPDRHLIVTKFIDAIVSHPCANEITGINMANTGCGDDFLIALADRCLDNPSLLPNLYMVNFETNFINVGGIVALAALIASPNTFKYLQVVRLENQHLMLKSKAEFALARAMRVNYSIVVMSITVRNLMERQQISKFVVRNLDFIRQARLRHLKATGQQRKRNKVERLFDNVAQDDPTIDTVDMTGVKRFLTLTREEKLKAARSIATNKHVRTIRLNSSGIDDAFVTELGKALEANNTVESIMLEGNDISGEGITALFRSLAKNNSVEEVRLHKQSKLIHTSDEHVLAEILEPNSTLTKVGIDLRTTMAQVQLNKKLELNRNLSLKMKAASKGGDFEAMECIASIKV</sequence>
<dbReference type="PANTHER" id="PTHR10901:SF6">
    <property type="entry name" value="TROPOMODULIN, ISOFORM N"/>
    <property type="match status" value="1"/>
</dbReference>
<feature type="region of interest" description="Disordered" evidence="3">
    <location>
        <begin position="1"/>
        <end position="53"/>
    </location>
</feature>
<evidence type="ECO:0000256" key="3">
    <source>
        <dbReference type="SAM" id="MobiDB-lite"/>
    </source>
</evidence>
<dbReference type="InterPro" id="IPR004934">
    <property type="entry name" value="TMOD"/>
</dbReference>
<reference evidence="4" key="2">
    <citation type="submission" date="2021-04" db="EMBL/GenBank/DDBJ databases">
        <authorList>
            <person name="Podell S."/>
        </authorList>
    </citation>
    <scope>NUCLEOTIDE SEQUENCE</scope>
    <source>
        <strain evidence="4">Hildebrandi</strain>
    </source>
</reference>